<dbReference type="EMBL" id="LT882677">
    <property type="protein sequence ID" value="SMY21726.1"/>
    <property type="molecule type" value="Genomic_DNA"/>
</dbReference>
<gene>
    <name evidence="2" type="ORF">ZT1A5_G3164</name>
</gene>
<dbReference type="GO" id="GO:0000470">
    <property type="term" value="P:maturation of LSU-rRNA"/>
    <property type="evidence" value="ECO:0007669"/>
    <property type="project" value="TreeGrafter"/>
</dbReference>
<sequence length="445" mass="48792">MSTQYTTVPWTSPSALLALRSDLFSPSTPSTLPRALSLIQAWKLRNSNLPHAIESTYLLLSAQHHHAQLLQSHQPPPSSPALPSPSSPPPQLHAQVQLDPITALAIRALYTQSFTRFITGFCDISRNRARLLNPPSMAEVAAKIGLPPEFVDVRHEATHEDLPGLGRLVRVTEEGLKWLWGSYWSKLGGDEGEEAGEDEGGERLEQVLKAWRRGRVEALKKGGEGDVASTARELRRWSGEAIAEALVGGKMIWPSRRDIRSSLNGAFTLWQPLLTTLSTTHPSFLKSVISTVQSSINSSNPTTQSSFDADKEALSLWLLHTLSAQTWALNLSKAERESLRSETMMWCCTNPGYWSRFVGKGLLRDGGRKFRGVWEDMLEASRLDGAHEGHTVPVMEADEAAEPDPEVLEDAPVAIEVKPAGSGGGVKRGWRRMAVAPTCPIGVVQ</sequence>
<reference evidence="2 3" key="1">
    <citation type="submission" date="2016-10" db="EMBL/GenBank/DDBJ databases">
        <authorList>
            <person name="Varghese N."/>
        </authorList>
    </citation>
    <scope>NUCLEOTIDE SEQUENCE [LARGE SCALE GENOMIC DNA]</scope>
</reference>
<dbReference type="GO" id="GO:0090730">
    <property type="term" value="C:Las1 complex"/>
    <property type="evidence" value="ECO:0007669"/>
    <property type="project" value="InterPro"/>
</dbReference>
<evidence type="ECO:0000256" key="1">
    <source>
        <dbReference type="SAM" id="MobiDB-lite"/>
    </source>
</evidence>
<proteinExistence type="predicted"/>
<feature type="compositionally biased region" description="Pro residues" evidence="1">
    <location>
        <begin position="74"/>
        <end position="91"/>
    </location>
</feature>
<dbReference type="AlphaFoldDB" id="A0A1Y6LB80"/>
<dbReference type="InterPro" id="IPR007174">
    <property type="entry name" value="Las1"/>
</dbReference>
<name>A0A1Y6LB80_ZYMTR</name>
<dbReference type="GO" id="GO:0004519">
    <property type="term" value="F:endonuclease activity"/>
    <property type="evidence" value="ECO:0007669"/>
    <property type="project" value="InterPro"/>
</dbReference>
<dbReference type="Pfam" id="PF04031">
    <property type="entry name" value="Las1"/>
    <property type="match status" value="1"/>
</dbReference>
<dbReference type="PANTHER" id="PTHR15002">
    <property type="entry name" value="RIBOSOMAL BIOGENESIS PROTEIN LAS1L"/>
    <property type="match status" value="1"/>
</dbReference>
<dbReference type="Proteomes" id="UP000215453">
    <property type="component" value="Chromosome 2"/>
</dbReference>
<evidence type="ECO:0000313" key="3">
    <source>
        <dbReference type="Proteomes" id="UP000215453"/>
    </source>
</evidence>
<dbReference type="GO" id="GO:0000460">
    <property type="term" value="P:maturation of 5.8S rRNA"/>
    <property type="evidence" value="ECO:0007669"/>
    <property type="project" value="TreeGrafter"/>
</dbReference>
<organism evidence="2 3">
    <name type="scientific">Zymoseptoria tritici ST99CH_1A5</name>
    <dbReference type="NCBI Taxonomy" id="1276529"/>
    <lineage>
        <taxon>Eukaryota</taxon>
        <taxon>Fungi</taxon>
        <taxon>Dikarya</taxon>
        <taxon>Ascomycota</taxon>
        <taxon>Pezizomycotina</taxon>
        <taxon>Dothideomycetes</taxon>
        <taxon>Dothideomycetidae</taxon>
        <taxon>Mycosphaerellales</taxon>
        <taxon>Mycosphaerellaceae</taxon>
        <taxon>Zymoseptoria</taxon>
    </lineage>
</organism>
<feature type="region of interest" description="Disordered" evidence="1">
    <location>
        <begin position="68"/>
        <end position="93"/>
    </location>
</feature>
<protein>
    <submittedName>
        <fullName evidence="2">Uncharacterized protein</fullName>
    </submittedName>
</protein>
<dbReference type="GO" id="GO:0030687">
    <property type="term" value="C:preribosome, large subunit precursor"/>
    <property type="evidence" value="ECO:0007669"/>
    <property type="project" value="TreeGrafter"/>
</dbReference>
<dbReference type="PANTHER" id="PTHR15002:SF0">
    <property type="entry name" value="RIBOSOMAL BIOGENESIS PROTEIN LAS1L"/>
    <property type="match status" value="1"/>
</dbReference>
<accession>A0A1Y6LB80</accession>
<evidence type="ECO:0000313" key="2">
    <source>
        <dbReference type="EMBL" id="SMY21726.1"/>
    </source>
</evidence>